<accession>A0ABW2PV74</accession>
<sequence>MEAFPFFCVSGTAINRGREIGELARNQIIHNIDFYQRYFMNSYGISWESATARAKEYIPWIEKYDQEIMDEIKGISEGSEQNLIDIVALNVRSEIINTDGCTSLAAVPQAARNNETLLGQNWDWNDGVKPGVIVLEIDQSPRPAILMATEAGIVGKIGMNSEGLGVCLNFLGTDDQTTMGVPVHIILRGILNSRTLSQATGQIGRLTRGTSANYLIAHREGEALNIEATPDDYDVLYSMNGWLIHTNHFIGPRHINIKDTARINFPDTHLRQGRASKLLSHANGQIDSETFKTILTDHIGHPDSICRHGELFPPDLGRPTVGSTVFSIIMNLSEGLMELSAGQPCSNPYKTYCFSANKKGELKK</sequence>
<dbReference type="EMBL" id="JBHTCO010000004">
    <property type="protein sequence ID" value="MFC7392196.1"/>
    <property type="molecule type" value="Genomic_DNA"/>
</dbReference>
<keyword evidence="3" id="KW-1185">Reference proteome</keyword>
<dbReference type="PANTHER" id="PTHR34180">
    <property type="entry name" value="PEPTIDASE C45"/>
    <property type="match status" value="1"/>
</dbReference>
<evidence type="ECO:0000259" key="1">
    <source>
        <dbReference type="Pfam" id="PF03417"/>
    </source>
</evidence>
<proteinExistence type="predicted"/>
<feature type="domain" description="Peptidase C45 hydrolase" evidence="1">
    <location>
        <begin position="113"/>
        <end position="342"/>
    </location>
</feature>
<evidence type="ECO:0000313" key="3">
    <source>
        <dbReference type="Proteomes" id="UP001596505"/>
    </source>
</evidence>
<organism evidence="2 3">
    <name type="scientific">Scopulibacillus cellulosilyticus</name>
    <dbReference type="NCBI Taxonomy" id="2665665"/>
    <lineage>
        <taxon>Bacteria</taxon>
        <taxon>Bacillati</taxon>
        <taxon>Bacillota</taxon>
        <taxon>Bacilli</taxon>
        <taxon>Bacillales</taxon>
        <taxon>Sporolactobacillaceae</taxon>
        <taxon>Scopulibacillus</taxon>
    </lineage>
</organism>
<dbReference type="Proteomes" id="UP001596505">
    <property type="component" value="Unassembled WGS sequence"/>
</dbReference>
<reference evidence="3" key="1">
    <citation type="journal article" date="2019" name="Int. J. Syst. Evol. Microbiol.">
        <title>The Global Catalogue of Microorganisms (GCM) 10K type strain sequencing project: providing services to taxonomists for standard genome sequencing and annotation.</title>
        <authorList>
            <consortium name="The Broad Institute Genomics Platform"/>
            <consortium name="The Broad Institute Genome Sequencing Center for Infectious Disease"/>
            <person name="Wu L."/>
            <person name="Ma J."/>
        </authorList>
    </citation>
    <scope>NUCLEOTIDE SEQUENCE [LARGE SCALE GENOMIC DNA]</scope>
    <source>
        <strain evidence="3">CGMCC 1.16305</strain>
    </source>
</reference>
<keyword evidence="2" id="KW-0012">Acyltransferase</keyword>
<dbReference type="Pfam" id="PF03417">
    <property type="entry name" value="AAT"/>
    <property type="match status" value="1"/>
</dbReference>
<dbReference type="Gene3D" id="1.10.10.2120">
    <property type="match status" value="1"/>
</dbReference>
<dbReference type="Gene3D" id="3.60.60.10">
    <property type="entry name" value="Penicillin V Acylase, Chain A"/>
    <property type="match status" value="1"/>
</dbReference>
<name>A0ABW2PV74_9BACL</name>
<dbReference type="PANTHER" id="PTHR34180:SF1">
    <property type="entry name" value="BETA-ALANYL-DOPAMINE_CARCININE HYDROLASE"/>
    <property type="match status" value="1"/>
</dbReference>
<gene>
    <name evidence="2" type="ORF">ACFQRG_04305</name>
</gene>
<protein>
    <submittedName>
        <fullName evidence="2">C45 family autoproteolytic acyltransferase/hydrolase</fullName>
    </submittedName>
</protein>
<dbReference type="InterPro" id="IPR047801">
    <property type="entry name" value="Peptidase_C45"/>
</dbReference>
<comment type="caution">
    <text evidence="2">The sequence shown here is derived from an EMBL/GenBank/DDBJ whole genome shotgun (WGS) entry which is preliminary data.</text>
</comment>
<dbReference type="NCBIfam" id="NF040521">
    <property type="entry name" value="C45_proenzyme"/>
    <property type="match status" value="1"/>
</dbReference>
<dbReference type="InterPro" id="IPR005079">
    <property type="entry name" value="Peptidase_C45_hydrolase"/>
</dbReference>
<keyword evidence="2" id="KW-0808">Transferase</keyword>
<dbReference type="GO" id="GO:0016746">
    <property type="term" value="F:acyltransferase activity"/>
    <property type="evidence" value="ECO:0007669"/>
    <property type="project" value="UniProtKB-KW"/>
</dbReference>
<dbReference type="InterPro" id="IPR047794">
    <property type="entry name" value="C45_proenzyme-like"/>
</dbReference>
<evidence type="ECO:0000313" key="2">
    <source>
        <dbReference type="EMBL" id="MFC7392196.1"/>
    </source>
</evidence>
<dbReference type="RefSeq" id="WP_380964032.1">
    <property type="nucleotide sequence ID" value="NZ_JBHTCO010000004.1"/>
</dbReference>